<accession>R1HDN8</accession>
<organism evidence="2 3">
    <name type="scientific">Amycolatopsis vancoresmycina DSM 44592</name>
    <dbReference type="NCBI Taxonomy" id="1292037"/>
    <lineage>
        <taxon>Bacteria</taxon>
        <taxon>Bacillati</taxon>
        <taxon>Actinomycetota</taxon>
        <taxon>Actinomycetes</taxon>
        <taxon>Pseudonocardiales</taxon>
        <taxon>Pseudonocardiaceae</taxon>
        <taxon>Amycolatopsis</taxon>
    </lineage>
</organism>
<dbReference type="AlphaFoldDB" id="R1HDN8"/>
<keyword evidence="1" id="KW-0732">Signal</keyword>
<proteinExistence type="predicted"/>
<dbReference type="PATRIC" id="fig|1292037.4.peg.8114"/>
<dbReference type="EMBL" id="AOUO01000757">
    <property type="protein sequence ID" value="EOD58516.1"/>
    <property type="molecule type" value="Genomic_DNA"/>
</dbReference>
<dbReference type="RefSeq" id="WP_004562392.1">
    <property type="nucleotide sequence ID" value="NZ_AOUO01000757.1"/>
</dbReference>
<reference evidence="2 3" key="1">
    <citation type="submission" date="2013-02" db="EMBL/GenBank/DDBJ databases">
        <title>Draft genome sequence of Amycolatopsis vancoresmycina strain DSM 44592T.</title>
        <authorList>
            <person name="Kumar S."/>
            <person name="Kaur N."/>
            <person name="Kaur C."/>
            <person name="Raghava G.P.S."/>
            <person name="Mayilraj S."/>
        </authorList>
    </citation>
    <scope>NUCLEOTIDE SEQUENCE [LARGE SCALE GENOMIC DNA]</scope>
    <source>
        <strain evidence="2 3">DSM 44592</strain>
    </source>
</reference>
<feature type="chain" id="PRO_5039199494" description="DUF732 domain-containing protein" evidence="1">
    <location>
        <begin position="19"/>
        <end position="113"/>
    </location>
</feature>
<dbReference type="OrthoDB" id="3637102at2"/>
<comment type="caution">
    <text evidence="2">The sequence shown here is derived from an EMBL/GenBank/DDBJ whole genome shotgun (WGS) entry which is preliminary data.</text>
</comment>
<protein>
    <recommendedName>
        <fullName evidence="4">DUF732 domain-containing protein</fullName>
    </recommendedName>
</protein>
<evidence type="ECO:0008006" key="4">
    <source>
        <dbReference type="Google" id="ProtNLM"/>
    </source>
</evidence>
<gene>
    <name evidence="2" type="ORF">H480_43290</name>
</gene>
<evidence type="ECO:0000256" key="1">
    <source>
        <dbReference type="SAM" id="SignalP"/>
    </source>
</evidence>
<evidence type="ECO:0000313" key="2">
    <source>
        <dbReference type="EMBL" id="EOD58516.1"/>
    </source>
</evidence>
<keyword evidence="3" id="KW-1185">Reference proteome</keyword>
<sequence length="113" mass="11537">MRRPVLPALAALATLALAGCGSDAPPDSKAEWTAAVKAAGFTPHAPHSYDEMFESAKNFCAAGSALAIAGLARTVLDPAQATEVAMPAPGQDPDKAATVYGDATWKWACNHSG</sequence>
<name>R1HDN8_9PSEU</name>
<dbReference type="PROSITE" id="PS51257">
    <property type="entry name" value="PROKAR_LIPOPROTEIN"/>
    <property type="match status" value="1"/>
</dbReference>
<dbReference type="Proteomes" id="UP000014139">
    <property type="component" value="Unassembled WGS sequence"/>
</dbReference>
<evidence type="ECO:0000313" key="3">
    <source>
        <dbReference type="Proteomes" id="UP000014139"/>
    </source>
</evidence>
<feature type="signal peptide" evidence="1">
    <location>
        <begin position="1"/>
        <end position="18"/>
    </location>
</feature>